<protein>
    <submittedName>
        <fullName evidence="1">Uncharacterized protein</fullName>
    </submittedName>
</protein>
<dbReference type="AlphaFoldDB" id="A0A1B1S8Y2"/>
<dbReference type="KEGG" id="pary:A4V02_05645"/>
<name>A0A1B1S8Y2_9BACT</name>
<gene>
    <name evidence="1" type="ORF">A4V02_05645</name>
</gene>
<keyword evidence="2" id="KW-1185">Reference proteome</keyword>
<dbReference type="GeneID" id="65536333"/>
<accession>A0A1Z2XJQ0</accession>
<reference evidence="2" key="1">
    <citation type="submission" date="2016-04" db="EMBL/GenBank/DDBJ databases">
        <title>Complete Genome Sequences of Twelve Strains of a Stable Defined Moderately Diverse Mouse Microbiota 2 (sDMDMm2).</title>
        <authorList>
            <person name="Uchimura Y."/>
            <person name="Wyss M."/>
            <person name="Brugiroux S."/>
            <person name="Limenitakis J.P."/>
            <person name="Stecher B."/>
            <person name="McCoy K.D."/>
            <person name="Macpherson A.J."/>
        </authorList>
    </citation>
    <scope>NUCLEOTIDE SEQUENCE [LARGE SCALE GENOMIC DNA]</scope>
    <source>
        <strain evidence="2">YL27</strain>
    </source>
</reference>
<organism evidence="1 2">
    <name type="scientific">Muribaculum intestinale</name>
    <dbReference type="NCBI Taxonomy" id="1796646"/>
    <lineage>
        <taxon>Bacteria</taxon>
        <taxon>Pseudomonadati</taxon>
        <taxon>Bacteroidota</taxon>
        <taxon>Bacteroidia</taxon>
        <taxon>Bacteroidales</taxon>
        <taxon>Muribaculaceae</taxon>
        <taxon>Muribaculum</taxon>
    </lineage>
</organism>
<evidence type="ECO:0000313" key="1">
    <source>
        <dbReference type="EMBL" id="ANU63256.1"/>
    </source>
</evidence>
<proteinExistence type="predicted"/>
<dbReference type="OrthoDB" id="1094541at2"/>
<sequence>MSKKQEKQYSISISTEDFTYDTKNNIVQMVDSEGKTVAVDTWKYAIYFFENIQRKDISEHSVYLDGLRLDKFVEIFIKDKNHQKICTFLTDDYSCFLHHEMLEKYGTYINWVALYGLCAYIREIINRRYALLLKPTLKDTVEEIGGLDNLESVTFNLKNGNKHSTDFCEVKKLIVNSLEGSDMSMVGFDRLIKKIDVYTKEYGQIEFVRYISKFLHNYFGSVKRRKNSYLTTTEQKLVCYLLKFFDFSPEIVTESRFRQLFNNKYKAVDHIMPLIIPGLLETKLKLYIEFIPYSIWSKGNINPLKENELHKEASLTNFTMNMGEMPDVSVLINLIDGIAGK</sequence>
<evidence type="ECO:0000313" key="2">
    <source>
        <dbReference type="Proteomes" id="UP000186351"/>
    </source>
</evidence>
<dbReference type="STRING" id="1796646.A4V02_05645"/>
<dbReference type="Proteomes" id="UP000186351">
    <property type="component" value="Chromosome"/>
</dbReference>
<dbReference type="RefSeq" id="WP_068960603.1">
    <property type="nucleotide sequence ID" value="NZ_CAJTAP010000015.1"/>
</dbReference>
<accession>A0A1B1S8Y2</accession>
<dbReference type="EMBL" id="CP015402">
    <property type="protein sequence ID" value="ANU63256.1"/>
    <property type="molecule type" value="Genomic_DNA"/>
</dbReference>